<dbReference type="InterPro" id="IPR036179">
    <property type="entry name" value="Ig-like_dom_sf"/>
</dbReference>
<dbReference type="Pfam" id="PF07686">
    <property type="entry name" value="V-set"/>
    <property type="match status" value="1"/>
</dbReference>
<dbReference type="InterPro" id="IPR013106">
    <property type="entry name" value="Ig_V-set"/>
</dbReference>
<keyword evidence="1" id="KW-0732">Signal</keyword>
<evidence type="ECO:0000256" key="1">
    <source>
        <dbReference type="SAM" id="SignalP"/>
    </source>
</evidence>
<name>A0A3P9P0R6_POERE</name>
<dbReference type="InterPro" id="IPR013783">
    <property type="entry name" value="Ig-like_fold"/>
</dbReference>
<reference evidence="3" key="3">
    <citation type="submission" date="2025-09" db="UniProtKB">
        <authorList>
            <consortium name="Ensembl"/>
        </authorList>
    </citation>
    <scope>IDENTIFICATION</scope>
    <source>
        <strain evidence="3">Guanapo</strain>
    </source>
</reference>
<proteinExistence type="predicted"/>
<reference evidence="3" key="2">
    <citation type="submission" date="2025-08" db="UniProtKB">
        <authorList>
            <consortium name="Ensembl"/>
        </authorList>
    </citation>
    <scope>IDENTIFICATION</scope>
    <source>
        <strain evidence="3">Guanapo</strain>
    </source>
</reference>
<evidence type="ECO:0000259" key="2">
    <source>
        <dbReference type="PROSITE" id="PS50835"/>
    </source>
</evidence>
<feature type="chain" id="PRO_5018307407" description="Ig-like domain-containing protein" evidence="1">
    <location>
        <begin position="18"/>
        <end position="199"/>
    </location>
</feature>
<dbReference type="SMART" id="SM00409">
    <property type="entry name" value="IG"/>
    <property type="match status" value="1"/>
</dbReference>
<dbReference type="SUPFAM" id="SSF48726">
    <property type="entry name" value="Immunoglobulin"/>
    <property type="match status" value="1"/>
</dbReference>
<dbReference type="Bgee" id="ENSPREG00000010393">
    <property type="expression patterns" value="Expressed in caudal fin and 1 other cell type or tissue"/>
</dbReference>
<dbReference type="Proteomes" id="UP000242638">
    <property type="component" value="Unassembled WGS sequence"/>
</dbReference>
<protein>
    <recommendedName>
        <fullName evidence="2">Ig-like domain-containing protein</fullName>
    </recommendedName>
</protein>
<evidence type="ECO:0000313" key="3">
    <source>
        <dbReference type="Ensembl" id="ENSPREP00000015399.1"/>
    </source>
</evidence>
<dbReference type="GeneTree" id="ENSGT00990000204585"/>
<feature type="domain" description="Ig-like" evidence="2">
    <location>
        <begin position="28"/>
        <end position="98"/>
    </location>
</feature>
<evidence type="ECO:0000313" key="4">
    <source>
        <dbReference type="Proteomes" id="UP000242638"/>
    </source>
</evidence>
<feature type="signal peptide" evidence="1">
    <location>
        <begin position="1"/>
        <end position="17"/>
    </location>
</feature>
<dbReference type="InterPro" id="IPR003599">
    <property type="entry name" value="Ig_sub"/>
</dbReference>
<dbReference type="AlphaFoldDB" id="A0A3P9P0R6"/>
<dbReference type="CDD" id="cd00099">
    <property type="entry name" value="IgV"/>
    <property type="match status" value="1"/>
</dbReference>
<reference evidence="4" key="1">
    <citation type="submission" date="2013-11" db="EMBL/GenBank/DDBJ databases">
        <title>The genomic landscape of the Guanapo guppy.</title>
        <authorList>
            <person name="Kuenstner A."/>
            <person name="Dreyer C."/>
        </authorList>
    </citation>
    <scope>NUCLEOTIDE SEQUENCE</scope>
    <source>
        <strain evidence="4">Guanapo</strain>
    </source>
</reference>
<dbReference type="PROSITE" id="PS50835">
    <property type="entry name" value="IG_LIKE"/>
    <property type="match status" value="1"/>
</dbReference>
<keyword evidence="4" id="KW-1185">Reference proteome</keyword>
<sequence length="199" mass="22198">MDLLWMVLLLVLVGSQAQKLVDVTGELGQDVTLTCSLNHTEVYWFMEVQNQTRTGIGPTGSSVPTYFSPDLENTKYSLSRNRLTVRNLSVDDGGMYFCERREDGGTVHGDPVRLIISGWFCRSDSAQEKSPDGFIKIITELCVGLSSLIFYLRLPSNSRTFHLHQALSYMSSSNCLSMMVNFNSLNLASVSLRNPPSPF</sequence>
<accession>A0A3P9P0R6</accession>
<dbReference type="Gene3D" id="2.60.40.10">
    <property type="entry name" value="Immunoglobulins"/>
    <property type="match status" value="1"/>
</dbReference>
<dbReference type="InterPro" id="IPR007110">
    <property type="entry name" value="Ig-like_dom"/>
</dbReference>
<organism evidence="3 4">
    <name type="scientific">Poecilia reticulata</name>
    <name type="common">Guppy</name>
    <name type="synonym">Acanthophacelus reticulatus</name>
    <dbReference type="NCBI Taxonomy" id="8081"/>
    <lineage>
        <taxon>Eukaryota</taxon>
        <taxon>Metazoa</taxon>
        <taxon>Chordata</taxon>
        <taxon>Craniata</taxon>
        <taxon>Vertebrata</taxon>
        <taxon>Euteleostomi</taxon>
        <taxon>Actinopterygii</taxon>
        <taxon>Neopterygii</taxon>
        <taxon>Teleostei</taxon>
        <taxon>Neoteleostei</taxon>
        <taxon>Acanthomorphata</taxon>
        <taxon>Ovalentaria</taxon>
        <taxon>Atherinomorphae</taxon>
        <taxon>Cyprinodontiformes</taxon>
        <taxon>Poeciliidae</taxon>
        <taxon>Poeciliinae</taxon>
        <taxon>Poecilia</taxon>
    </lineage>
</organism>
<dbReference type="Ensembl" id="ENSPRET00000015556.1">
    <property type="protein sequence ID" value="ENSPREP00000015399.1"/>
    <property type="gene ID" value="ENSPREG00000010393.1"/>
</dbReference>